<keyword evidence="2" id="KW-1185">Reference proteome</keyword>
<organism evidence="1 2">
    <name type="scientific">Kalanchoe fedtschenkoi</name>
    <name type="common">Lavender scallops</name>
    <name type="synonym">South American air plant</name>
    <dbReference type="NCBI Taxonomy" id="63787"/>
    <lineage>
        <taxon>Eukaryota</taxon>
        <taxon>Viridiplantae</taxon>
        <taxon>Streptophyta</taxon>
        <taxon>Embryophyta</taxon>
        <taxon>Tracheophyta</taxon>
        <taxon>Spermatophyta</taxon>
        <taxon>Magnoliopsida</taxon>
        <taxon>eudicotyledons</taxon>
        <taxon>Gunneridae</taxon>
        <taxon>Pentapetalae</taxon>
        <taxon>Saxifragales</taxon>
        <taxon>Crassulaceae</taxon>
        <taxon>Kalanchoe</taxon>
    </lineage>
</organism>
<evidence type="ECO:0000313" key="2">
    <source>
        <dbReference type="Proteomes" id="UP000594263"/>
    </source>
</evidence>
<dbReference type="AlphaFoldDB" id="A0A7N0TLY0"/>
<dbReference type="EnsemblPlants" id="Kaladp0039s0678.1.v1.1">
    <property type="protein sequence ID" value="Kaladp0039s0678.1.v1.1.CDS.1"/>
    <property type="gene ID" value="Kaladp0039s0678.v1.1"/>
</dbReference>
<evidence type="ECO:0000313" key="1">
    <source>
        <dbReference type="EnsemblPlants" id="Kaladp0039s0678.1.v1.1.CDS.1"/>
    </source>
</evidence>
<accession>A0A7N0TLY0</accession>
<proteinExistence type="predicted"/>
<dbReference type="PANTHER" id="PTHR31972:SF48">
    <property type="entry name" value="OS04G0407500 PROTEIN"/>
    <property type="match status" value="1"/>
</dbReference>
<dbReference type="Pfam" id="PF05910">
    <property type="entry name" value="DUF868"/>
    <property type="match status" value="1"/>
</dbReference>
<dbReference type="InterPro" id="IPR008586">
    <property type="entry name" value="DUF868_pln"/>
</dbReference>
<dbReference type="PANTHER" id="PTHR31972">
    <property type="entry name" value="EXPRESSED PROTEIN"/>
    <property type="match status" value="1"/>
</dbReference>
<protein>
    <submittedName>
        <fullName evidence="1">Uncharacterized protein</fullName>
    </submittedName>
</protein>
<sequence length="203" mass="21835">MRDIASCLGEYAVAVVDTASCASSSTQGAGSSIQNASTSLYNVTLSTQKKLTITITWCKSHTSGGLSISFDNTSSLQAFNLNTNSIFKRLKGAKVIKSKNTKVEVIWDLSAAKYQNGPEPVNKYYVLVIFDSEIGLSLGDMATDEANIRIKKSAYKARASLISRSEHCSGSSFYLTRAKFSDAGALHDILIHCVGEGHHDQPA</sequence>
<dbReference type="OMA" id="RMISACM"/>
<dbReference type="Proteomes" id="UP000594263">
    <property type="component" value="Unplaced"/>
</dbReference>
<dbReference type="Gramene" id="Kaladp0039s0678.1.v1.1">
    <property type="protein sequence ID" value="Kaladp0039s0678.1.v1.1.CDS.1"/>
    <property type="gene ID" value="Kaladp0039s0678.v1.1"/>
</dbReference>
<reference evidence="1" key="1">
    <citation type="submission" date="2021-01" db="UniProtKB">
        <authorList>
            <consortium name="EnsemblPlants"/>
        </authorList>
    </citation>
    <scope>IDENTIFICATION</scope>
</reference>
<name>A0A7N0TLY0_KALFE</name>